<feature type="region of interest" description="Disordered" evidence="2">
    <location>
        <begin position="178"/>
        <end position="217"/>
    </location>
</feature>
<reference evidence="3" key="2">
    <citation type="submission" date="2022-01" db="EMBL/GenBank/DDBJ databases">
        <authorList>
            <person name="Yamashiro T."/>
            <person name="Shiraishi A."/>
            <person name="Satake H."/>
            <person name="Nakayama K."/>
        </authorList>
    </citation>
    <scope>NUCLEOTIDE SEQUENCE</scope>
</reference>
<evidence type="ECO:0000256" key="2">
    <source>
        <dbReference type="SAM" id="MobiDB-lite"/>
    </source>
</evidence>
<comment type="caution">
    <text evidence="3">The sequence shown here is derived from an EMBL/GenBank/DDBJ whole genome shotgun (WGS) entry which is preliminary data.</text>
</comment>
<evidence type="ECO:0000313" key="3">
    <source>
        <dbReference type="EMBL" id="GJT82178.1"/>
    </source>
</evidence>
<keyword evidence="1" id="KW-0175">Coiled coil</keyword>
<feature type="coiled-coil region" evidence="1">
    <location>
        <begin position="15"/>
        <end position="45"/>
    </location>
</feature>
<keyword evidence="4" id="KW-1185">Reference proteome</keyword>
<dbReference type="EMBL" id="BQNB010019144">
    <property type="protein sequence ID" value="GJT82178.1"/>
    <property type="molecule type" value="Genomic_DNA"/>
</dbReference>
<dbReference type="Proteomes" id="UP001151760">
    <property type="component" value="Unassembled WGS sequence"/>
</dbReference>
<protein>
    <submittedName>
        <fullName evidence="3">Uncharacterized protein</fullName>
    </submittedName>
</protein>
<evidence type="ECO:0000313" key="4">
    <source>
        <dbReference type="Proteomes" id="UP001151760"/>
    </source>
</evidence>
<gene>
    <name evidence="3" type="ORF">Tco_1056520</name>
</gene>
<proteinExistence type="predicted"/>
<organism evidence="3 4">
    <name type="scientific">Tanacetum coccineum</name>
    <dbReference type="NCBI Taxonomy" id="301880"/>
    <lineage>
        <taxon>Eukaryota</taxon>
        <taxon>Viridiplantae</taxon>
        <taxon>Streptophyta</taxon>
        <taxon>Embryophyta</taxon>
        <taxon>Tracheophyta</taxon>
        <taxon>Spermatophyta</taxon>
        <taxon>Magnoliopsida</taxon>
        <taxon>eudicotyledons</taxon>
        <taxon>Gunneridae</taxon>
        <taxon>Pentapetalae</taxon>
        <taxon>asterids</taxon>
        <taxon>campanulids</taxon>
        <taxon>Asterales</taxon>
        <taxon>Asteraceae</taxon>
        <taxon>Asteroideae</taxon>
        <taxon>Anthemideae</taxon>
        <taxon>Anthemidinae</taxon>
        <taxon>Tanacetum</taxon>
    </lineage>
</organism>
<name>A0ABQ5H517_9ASTR</name>
<accession>A0ABQ5H517</accession>
<reference evidence="3" key="1">
    <citation type="journal article" date="2022" name="Int. J. Mol. Sci.">
        <title>Draft Genome of Tanacetum Coccineum: Genomic Comparison of Closely Related Tanacetum-Family Plants.</title>
        <authorList>
            <person name="Yamashiro T."/>
            <person name="Shiraishi A."/>
            <person name="Nakayama K."/>
            <person name="Satake H."/>
        </authorList>
    </citation>
    <scope>NUCLEOTIDE SEQUENCE</scope>
</reference>
<sequence>MKNNSVCKENGSNVFRKEREQYHEIQDLKAQMQDKNIAISELKKLIEMFKRKGVDTNFEQPSILGKPPVQSIRNQPVVRQPTAYKSERYQCPQQRFASQVDVSNKLTKPATPHSWHQMKESSLAKPNDLIAPGPSRNCPKHVSLQSPREKVGSNDMVHNYYLEKAKKSAQLQKDKEVNGKPSMIDPARLPNTANGCKPKPRNWQASMSSRVSNKDVHLGEHRKQKPFLKFNDLQCPTCKKCLYSANHDEFVLEYLSKLNPSASAQNKDAKSHKTTKRYMPVEKISKSKRPERQIPLGHRCSKKKATTVPEKTMTPRPCLRWQPTGRILKTVCLRWVTTGKLFNSCTGKVDSEPTHGSNVDIPHIHACKQTLYLSAGTLFNGQKQQRIDLNANALYNEKQENLRVWPRSSTTKMFKQSSSSLGLHCTMTSVHISSGLVLHQMTSDHNCSELGIQDHSNEQSSSKLVPKVIFQDIFESQGGRLGINPLILPEPEDLPKDNPKLEIAVLRPEPSFDRPAISGVPFWHRMSPSYCLDLNSALEYCSRGLLWRSAPTWRDLLGLSLGSRVVDRH</sequence>
<evidence type="ECO:0000256" key="1">
    <source>
        <dbReference type="SAM" id="Coils"/>
    </source>
</evidence>